<dbReference type="GO" id="GO:0000139">
    <property type="term" value="C:Golgi membrane"/>
    <property type="evidence" value="ECO:0007669"/>
    <property type="project" value="UniProtKB-SubCell"/>
</dbReference>
<organism evidence="7 8">
    <name type="scientific">Sesamum alatum</name>
    <dbReference type="NCBI Taxonomy" id="300844"/>
    <lineage>
        <taxon>Eukaryota</taxon>
        <taxon>Viridiplantae</taxon>
        <taxon>Streptophyta</taxon>
        <taxon>Embryophyta</taxon>
        <taxon>Tracheophyta</taxon>
        <taxon>Spermatophyta</taxon>
        <taxon>Magnoliopsida</taxon>
        <taxon>eudicotyledons</taxon>
        <taxon>Gunneridae</taxon>
        <taxon>Pentapetalae</taxon>
        <taxon>asterids</taxon>
        <taxon>lamiids</taxon>
        <taxon>Lamiales</taxon>
        <taxon>Pedaliaceae</taxon>
        <taxon>Sesamum</taxon>
    </lineage>
</organism>
<feature type="transmembrane region" description="Helical" evidence="5">
    <location>
        <begin position="20"/>
        <end position="38"/>
    </location>
</feature>
<dbReference type="InterPro" id="IPR007657">
    <property type="entry name" value="Glycosyltransferase_61"/>
</dbReference>
<proteinExistence type="predicted"/>
<reference evidence="7" key="2">
    <citation type="journal article" date="2024" name="Plant">
        <title>Genomic evolution and insights into agronomic trait innovations of Sesamum species.</title>
        <authorList>
            <person name="Miao H."/>
            <person name="Wang L."/>
            <person name="Qu L."/>
            <person name="Liu H."/>
            <person name="Sun Y."/>
            <person name="Le M."/>
            <person name="Wang Q."/>
            <person name="Wei S."/>
            <person name="Zheng Y."/>
            <person name="Lin W."/>
            <person name="Duan Y."/>
            <person name="Cao H."/>
            <person name="Xiong S."/>
            <person name="Wang X."/>
            <person name="Wei L."/>
            <person name="Li C."/>
            <person name="Ma Q."/>
            <person name="Ju M."/>
            <person name="Zhao R."/>
            <person name="Li G."/>
            <person name="Mu C."/>
            <person name="Tian Q."/>
            <person name="Mei H."/>
            <person name="Zhang T."/>
            <person name="Gao T."/>
            <person name="Zhang H."/>
        </authorList>
    </citation>
    <scope>NUCLEOTIDE SEQUENCE</scope>
    <source>
        <strain evidence="7">3651</strain>
    </source>
</reference>
<keyword evidence="8" id="KW-1185">Reference proteome</keyword>
<evidence type="ECO:0000256" key="1">
    <source>
        <dbReference type="ARBA" id="ARBA00004323"/>
    </source>
</evidence>
<dbReference type="InterPro" id="IPR049625">
    <property type="entry name" value="Glyco_transf_61_cat"/>
</dbReference>
<sequence>MVYDQSIFSRSFRKKELRKVGCGALLICFLMGFTFRTISDQPLYSHVEIAKSIYNLSSSKSDAFEITGDIRIHGNSSTIFIASSPEGKLNSWTTKPYARKGDNYGMEYVRTWKIKNVPENLPDCSKHFSIPAIVFSTGGYCGNHFHDFTDMIIPLFLTARQFHGTVLFLIADKRSSWISKYRTLLEKLSNYDIIEIEKENQVMCFVRAIVGLKAHKELGIDPLQSPHYSMSEFRQFLRSTYSLDRQSVIDCRPIGCSSRPRMLIVSRKQNRFITNENEVANEARSLGFDVVVEETGSNVSVVARFVNSFDVMVGVHGAGLTNMVFLPENGVVVQIIPFGAELWAKPYFRLPAKDMKLRYLEYKVSLNESSLLGKYAVDSEVYRDPSAIYKKGFIGFHSVYLSNQNVTLNFCRFRKTLLKVMEIIQH</sequence>
<dbReference type="PANTHER" id="PTHR20961">
    <property type="entry name" value="GLYCOSYLTRANSFERASE"/>
    <property type="match status" value="1"/>
</dbReference>
<reference evidence="7" key="1">
    <citation type="submission" date="2020-06" db="EMBL/GenBank/DDBJ databases">
        <authorList>
            <person name="Li T."/>
            <person name="Hu X."/>
            <person name="Zhang T."/>
            <person name="Song X."/>
            <person name="Zhang H."/>
            <person name="Dai N."/>
            <person name="Sheng W."/>
            <person name="Hou X."/>
            <person name="Wei L."/>
        </authorList>
    </citation>
    <scope>NUCLEOTIDE SEQUENCE</scope>
    <source>
        <strain evidence="7">3651</strain>
        <tissue evidence="7">Leaf</tissue>
    </source>
</reference>
<dbReference type="EMBL" id="JACGWO010000001">
    <property type="protein sequence ID" value="KAK4436922.1"/>
    <property type="molecule type" value="Genomic_DNA"/>
</dbReference>
<feature type="domain" description="Glycosyltransferase 61 catalytic" evidence="6">
    <location>
        <begin position="227"/>
        <end position="333"/>
    </location>
</feature>
<gene>
    <name evidence="7" type="ORF">Salat_0026100</name>
</gene>
<keyword evidence="2" id="KW-0328">Glycosyltransferase</keyword>
<keyword evidence="5" id="KW-1133">Transmembrane helix</keyword>
<evidence type="ECO:0000256" key="4">
    <source>
        <dbReference type="ARBA" id="ARBA00023180"/>
    </source>
</evidence>
<evidence type="ECO:0000256" key="2">
    <source>
        <dbReference type="ARBA" id="ARBA00022676"/>
    </source>
</evidence>
<dbReference type="GO" id="GO:0016763">
    <property type="term" value="F:pentosyltransferase activity"/>
    <property type="evidence" value="ECO:0007669"/>
    <property type="project" value="UniProtKB-ARBA"/>
</dbReference>
<dbReference type="AlphaFoldDB" id="A0AAE2CWA9"/>
<evidence type="ECO:0000313" key="8">
    <source>
        <dbReference type="Proteomes" id="UP001293254"/>
    </source>
</evidence>
<accession>A0AAE2CWA9</accession>
<keyword evidence="4" id="KW-0325">Glycoprotein</keyword>
<evidence type="ECO:0000256" key="5">
    <source>
        <dbReference type="SAM" id="Phobius"/>
    </source>
</evidence>
<protein>
    <submittedName>
        <fullName evidence="7">Alpha-1,3-arabinosyltransferase XAT3</fullName>
    </submittedName>
</protein>
<keyword evidence="5" id="KW-0812">Transmembrane</keyword>
<comment type="subcellular location">
    <subcellularLocation>
        <location evidence="1">Golgi apparatus membrane</location>
        <topology evidence="1">Single-pass type II membrane protein</topology>
    </subcellularLocation>
</comment>
<evidence type="ECO:0000256" key="3">
    <source>
        <dbReference type="ARBA" id="ARBA00022679"/>
    </source>
</evidence>
<keyword evidence="3" id="KW-0808">Transferase</keyword>
<evidence type="ECO:0000259" key="6">
    <source>
        <dbReference type="Pfam" id="PF04577"/>
    </source>
</evidence>
<evidence type="ECO:0000313" key="7">
    <source>
        <dbReference type="EMBL" id="KAK4436922.1"/>
    </source>
</evidence>
<keyword evidence="5" id="KW-0472">Membrane</keyword>
<name>A0AAE2CWA9_9LAMI</name>
<dbReference type="Proteomes" id="UP001293254">
    <property type="component" value="Unassembled WGS sequence"/>
</dbReference>
<dbReference type="Pfam" id="PF04577">
    <property type="entry name" value="Glyco_transf_61"/>
    <property type="match status" value="1"/>
</dbReference>
<comment type="caution">
    <text evidence="7">The sequence shown here is derived from an EMBL/GenBank/DDBJ whole genome shotgun (WGS) entry which is preliminary data.</text>
</comment>
<dbReference type="PANTHER" id="PTHR20961:SF5">
    <property type="entry name" value="GLYCOSYLTRANSFERASE-RELATED"/>
    <property type="match status" value="1"/>
</dbReference>